<evidence type="ECO:0000256" key="1">
    <source>
        <dbReference type="SAM" id="MobiDB-lite"/>
    </source>
</evidence>
<dbReference type="EMBL" id="LN853253">
    <property type="protein sequence ID" value="CRY95442.1"/>
    <property type="molecule type" value="Genomic_DNA"/>
</dbReference>
<organism evidence="2">
    <name type="scientific">uncultured prokaryote</name>
    <dbReference type="NCBI Taxonomy" id="198431"/>
    <lineage>
        <taxon>unclassified sequences</taxon>
        <taxon>environmental samples</taxon>
    </lineage>
</organism>
<reference evidence="2" key="1">
    <citation type="submission" date="2015-06" db="EMBL/GenBank/DDBJ databases">
        <authorList>
            <person name="Joergensen T."/>
        </authorList>
    </citation>
    <scope>NUCLEOTIDE SEQUENCE</scope>
    <source>
        <plasmid evidence="2">pRGRH0626</plasmid>
    </source>
</reference>
<reference evidence="2" key="2">
    <citation type="submission" date="2015-07" db="EMBL/GenBank/DDBJ databases">
        <title>Plasmids, circular viruses and viroids from rat gut.</title>
        <authorList>
            <person name="Jorgensen T.J."/>
            <person name="Hansen M.A."/>
            <person name="Xu Z."/>
            <person name="Tabak M.A."/>
            <person name="Sorensen S.J."/>
            <person name="Hansen L.H."/>
        </authorList>
    </citation>
    <scope>NUCLEOTIDE SEQUENCE</scope>
    <source>
        <plasmid evidence="2">pRGRH0626</plasmid>
    </source>
</reference>
<evidence type="ECO:0000313" key="2">
    <source>
        <dbReference type="EMBL" id="CRY95442.1"/>
    </source>
</evidence>
<sequence length="81" mass="9268">MKREAPPVELSPGDHSPGLHGSYPVRLVTIQATRKARRRRRARTVIEPERLTPFGLFVLNRSRPFGMSQMQARKSDRASTR</sequence>
<geneLocation type="plasmid" evidence="2">
    <name>pRGRH0626</name>
</geneLocation>
<name>A0A0H5QHS9_9ZZZZ</name>
<dbReference type="AlphaFoldDB" id="A0A0H5QHS9"/>
<keyword evidence="2" id="KW-0614">Plasmid</keyword>
<proteinExistence type="predicted"/>
<accession>A0A0H5QHS9</accession>
<protein>
    <submittedName>
        <fullName evidence="2">Uncharacterized protein</fullName>
    </submittedName>
</protein>
<feature type="region of interest" description="Disordered" evidence="1">
    <location>
        <begin position="1"/>
        <end position="22"/>
    </location>
</feature>